<dbReference type="RefSeq" id="WP_143892301.1">
    <property type="nucleotide sequence ID" value="NZ_CP041666.1"/>
</dbReference>
<feature type="transmembrane region" description="Helical" evidence="4">
    <location>
        <begin position="20"/>
        <end position="41"/>
    </location>
</feature>
<dbReference type="Proteomes" id="UP000315215">
    <property type="component" value="Chromosome"/>
</dbReference>
<dbReference type="GO" id="GO:0005886">
    <property type="term" value="C:plasma membrane"/>
    <property type="evidence" value="ECO:0007669"/>
    <property type="project" value="UniProtKB-SubCell"/>
</dbReference>
<dbReference type="KEGG" id="aqt:FN924_04775"/>
<dbReference type="SUPFAM" id="SSF158472">
    <property type="entry name" value="HAMP domain-like"/>
    <property type="match status" value="1"/>
</dbReference>
<dbReference type="AlphaFoldDB" id="A0A516KDS6"/>
<sequence>MATDRELGNKFPSLKKQFTIRIIVLLLVIAVAFASFQVFLIHKHTHDSISREIQIISKSIEYVIQKNDLATKELEKQLDYRLVRDSYIVAERLTEGTLQSVTNGELVKWSRELGIAGINLWEIQQNDIVNISSTNPENVGLQLRQQNPFGDVMMRSFLNGAMTGETTSLISYKTDDVVVLKFNESITHSDTPEHYKNAYYNVPGTKFLINPFLEVDNFETINYKVGHAEWFSEIKQSSDYVHEIAIIDPSILKKGASSLQEVVCGEYTFQDNKDIQIIQSMIKDGKRKSYSETYNGKEIYKSFLPMEDGNVIYIALRYSELKNSEHFSTVVLVLSGIISLSVLVLYSTGFFSSIYSNIQKVRKQILKLENGDFTARNVVTSKNEIGELSNSVNKMASSLNDVLVNTYKHAVKTECHAYLLETETNKTVDKVYNMSIDYTSTARETIAEVTYLFDHLEEFLNQVQTKESALLIGQIQAIKQLIGKQSDVTTNMTITLSDLIQSLTSQSSSLSEISRKLMDNIDQFRLNHDNIDE</sequence>
<gene>
    <name evidence="6" type="ORF">FN924_04775</name>
</gene>
<evidence type="ECO:0000256" key="3">
    <source>
        <dbReference type="ARBA" id="ARBA00023136"/>
    </source>
</evidence>
<keyword evidence="4" id="KW-1133">Transmembrane helix</keyword>
<keyword evidence="4" id="KW-0812">Transmembrane</keyword>
<dbReference type="SMART" id="SM00304">
    <property type="entry name" value="HAMP"/>
    <property type="match status" value="1"/>
</dbReference>
<dbReference type="EMBL" id="CP041666">
    <property type="protein sequence ID" value="QDP39551.1"/>
    <property type="molecule type" value="Genomic_DNA"/>
</dbReference>
<keyword evidence="7" id="KW-1185">Reference proteome</keyword>
<dbReference type="CDD" id="cd06225">
    <property type="entry name" value="HAMP"/>
    <property type="match status" value="1"/>
</dbReference>
<proteinExistence type="predicted"/>
<name>A0A516KDS6_9BACI</name>
<comment type="subcellular location">
    <subcellularLocation>
        <location evidence="1">Cell membrane</location>
    </subcellularLocation>
</comment>
<evidence type="ECO:0000256" key="2">
    <source>
        <dbReference type="ARBA" id="ARBA00022475"/>
    </source>
</evidence>
<dbReference type="InterPro" id="IPR003660">
    <property type="entry name" value="HAMP_dom"/>
</dbReference>
<evidence type="ECO:0000313" key="7">
    <source>
        <dbReference type="Proteomes" id="UP000315215"/>
    </source>
</evidence>
<keyword evidence="3 4" id="KW-0472">Membrane</keyword>
<protein>
    <submittedName>
        <fullName evidence="6">HAMP domain-containing protein</fullName>
    </submittedName>
</protein>
<dbReference type="Pfam" id="PF00672">
    <property type="entry name" value="HAMP"/>
    <property type="match status" value="1"/>
</dbReference>
<reference evidence="6 7" key="1">
    <citation type="submission" date="2019-07" db="EMBL/GenBank/DDBJ databases">
        <authorList>
            <person name="Li J."/>
        </authorList>
    </citation>
    <scope>NUCLEOTIDE SEQUENCE [LARGE SCALE GENOMIC DNA]</scope>
    <source>
        <strain evidence="6 7">TKL69</strain>
    </source>
</reference>
<feature type="transmembrane region" description="Helical" evidence="4">
    <location>
        <begin position="327"/>
        <end position="355"/>
    </location>
</feature>
<dbReference type="Gene3D" id="6.10.340.10">
    <property type="match status" value="1"/>
</dbReference>
<evidence type="ECO:0000256" key="1">
    <source>
        <dbReference type="ARBA" id="ARBA00004236"/>
    </source>
</evidence>
<evidence type="ECO:0000259" key="5">
    <source>
        <dbReference type="PROSITE" id="PS50885"/>
    </source>
</evidence>
<evidence type="ECO:0000256" key="4">
    <source>
        <dbReference type="SAM" id="Phobius"/>
    </source>
</evidence>
<accession>A0A516KDS6</accession>
<dbReference type="PROSITE" id="PS50885">
    <property type="entry name" value="HAMP"/>
    <property type="match status" value="1"/>
</dbReference>
<evidence type="ECO:0000313" key="6">
    <source>
        <dbReference type="EMBL" id="QDP39551.1"/>
    </source>
</evidence>
<dbReference type="OrthoDB" id="2801182at2"/>
<feature type="domain" description="HAMP" evidence="5">
    <location>
        <begin position="358"/>
        <end position="404"/>
    </location>
</feature>
<organism evidence="6 7">
    <name type="scientific">Radiobacillus deserti</name>
    <dbReference type="NCBI Taxonomy" id="2594883"/>
    <lineage>
        <taxon>Bacteria</taxon>
        <taxon>Bacillati</taxon>
        <taxon>Bacillota</taxon>
        <taxon>Bacilli</taxon>
        <taxon>Bacillales</taxon>
        <taxon>Bacillaceae</taxon>
        <taxon>Radiobacillus</taxon>
    </lineage>
</organism>
<keyword evidence="2" id="KW-1003">Cell membrane</keyword>
<dbReference type="GO" id="GO:0007165">
    <property type="term" value="P:signal transduction"/>
    <property type="evidence" value="ECO:0007669"/>
    <property type="project" value="InterPro"/>
</dbReference>